<sequence>MREFLRRVADDRLPHALLRRVPHGLLRLVADGDDRLLRRVAATRSPVLDRVLPAAGRAADNSLLWMGVAGALALTGDPRARRAAMRGLVAVAITSATAHTIKAVTGRHRPPDGVAPLARRLRRAPVTTSFPSGHAASAAAFATGVALELPGVGLPLAGAAAAVAVSRVFTGAHHPSDVLAGAAIGVGLGLATQRWWPRRPPVAARAARPRHEAPALPTGAGLVLVVNPAAGGSGEDIAADVRAELPDAQVVLAGPDDDLDELFTGAAHTAVVLGVAGGDGTVNLAARVAWESGLPLFVVPGGTLNHFAADVGVAGVAGAAAALRGGEAVAVDLGVVRTATGDGAARVAAGVGGPRADAVFVNTCSVGVYVDLVRAREKLETRIGKWPAAVVGLVQVLRHGSPTPMVVDGRRRRVWLLFAGNGHYAPPGMVPSHRPRLDDGLLDIRVVDGTRPFTRLRLVLAVATGTLATCRVYQAREARTVRLRSPRGPIGLSLDGEVTRTGTAITIGKSDRALIVYRPAESGTTTGPDGGPGAGPGRLEWRRPGR</sequence>
<dbReference type="GO" id="GO:0050380">
    <property type="term" value="F:undecaprenyl-diphosphatase activity"/>
    <property type="evidence" value="ECO:0007669"/>
    <property type="project" value="UniProtKB-EC"/>
</dbReference>
<dbReference type="InterPro" id="IPR036938">
    <property type="entry name" value="PAP2/HPO_sf"/>
</dbReference>
<dbReference type="Gene3D" id="3.40.50.10330">
    <property type="entry name" value="Probable inorganic polyphosphate/atp-NAD kinase, domain 1"/>
    <property type="match status" value="1"/>
</dbReference>
<dbReference type="SMART" id="SM00046">
    <property type="entry name" value="DAGKc"/>
    <property type="match status" value="1"/>
</dbReference>
<dbReference type="PROSITE" id="PS50146">
    <property type="entry name" value="DAGK"/>
    <property type="match status" value="1"/>
</dbReference>
<dbReference type="EMBL" id="JADOUF010000001">
    <property type="protein sequence ID" value="MBG6135073.1"/>
    <property type="molecule type" value="Genomic_DNA"/>
</dbReference>
<dbReference type="PANTHER" id="PTHR14969">
    <property type="entry name" value="SPHINGOSINE-1-PHOSPHATE PHOSPHOHYDROLASE"/>
    <property type="match status" value="1"/>
</dbReference>
<organism evidence="9 10">
    <name type="scientific">Longispora fulva</name>
    <dbReference type="NCBI Taxonomy" id="619741"/>
    <lineage>
        <taxon>Bacteria</taxon>
        <taxon>Bacillati</taxon>
        <taxon>Actinomycetota</taxon>
        <taxon>Actinomycetes</taxon>
        <taxon>Micromonosporales</taxon>
        <taxon>Micromonosporaceae</taxon>
        <taxon>Longispora</taxon>
    </lineage>
</organism>
<keyword evidence="5" id="KW-1133">Transmembrane helix</keyword>
<dbReference type="InterPro" id="IPR017438">
    <property type="entry name" value="ATP-NAD_kinase_N"/>
</dbReference>
<dbReference type="PANTHER" id="PTHR14969:SF62">
    <property type="entry name" value="DECAPRENYLPHOSPHORYL-5-PHOSPHORIBOSE PHOSPHATASE RV3807C-RELATED"/>
    <property type="match status" value="1"/>
</dbReference>
<dbReference type="Pfam" id="PF00781">
    <property type="entry name" value="DAGK_cat"/>
    <property type="match status" value="1"/>
</dbReference>
<dbReference type="AlphaFoldDB" id="A0A8J7GNT7"/>
<dbReference type="InterPro" id="IPR045540">
    <property type="entry name" value="YegS/DAGK_C"/>
</dbReference>
<dbReference type="EC" id="3.6.1.27" evidence="9"/>
<evidence type="ECO:0000256" key="3">
    <source>
        <dbReference type="ARBA" id="ARBA00022692"/>
    </source>
</evidence>
<evidence type="ECO:0000256" key="4">
    <source>
        <dbReference type="ARBA" id="ARBA00022801"/>
    </source>
</evidence>
<dbReference type="InterPro" id="IPR000326">
    <property type="entry name" value="PAP2/HPO"/>
</dbReference>
<evidence type="ECO:0000256" key="1">
    <source>
        <dbReference type="ARBA" id="ARBA00004651"/>
    </source>
</evidence>
<dbReference type="Gene3D" id="2.60.200.40">
    <property type="match status" value="1"/>
</dbReference>
<accession>A0A8J7GNT7</accession>
<dbReference type="Pfam" id="PF19279">
    <property type="entry name" value="YegS_C"/>
    <property type="match status" value="1"/>
</dbReference>
<comment type="subcellular location">
    <subcellularLocation>
        <location evidence="1">Cell membrane</location>
        <topology evidence="1">Multi-pass membrane protein</topology>
    </subcellularLocation>
</comment>
<evidence type="ECO:0000313" key="9">
    <source>
        <dbReference type="EMBL" id="MBG6135073.1"/>
    </source>
</evidence>
<comment type="caution">
    <text evidence="9">The sequence shown here is derived from an EMBL/GenBank/DDBJ whole genome shotgun (WGS) entry which is preliminary data.</text>
</comment>
<dbReference type="SMART" id="SM00014">
    <property type="entry name" value="acidPPc"/>
    <property type="match status" value="1"/>
</dbReference>
<name>A0A8J7GNT7_9ACTN</name>
<keyword evidence="6" id="KW-0472">Membrane</keyword>
<keyword evidence="4 9" id="KW-0378">Hydrolase</keyword>
<evidence type="ECO:0000256" key="5">
    <source>
        <dbReference type="ARBA" id="ARBA00022989"/>
    </source>
</evidence>
<evidence type="ECO:0000313" key="10">
    <source>
        <dbReference type="Proteomes" id="UP000622552"/>
    </source>
</evidence>
<protein>
    <submittedName>
        <fullName evidence="9">Undecaprenyl-diphosphatase</fullName>
        <ecNumber evidence="9">3.6.1.27</ecNumber>
    </submittedName>
</protein>
<evidence type="ECO:0000256" key="6">
    <source>
        <dbReference type="ARBA" id="ARBA00023136"/>
    </source>
</evidence>
<feature type="region of interest" description="Disordered" evidence="7">
    <location>
        <begin position="520"/>
        <end position="546"/>
    </location>
</feature>
<dbReference type="GO" id="GO:0016301">
    <property type="term" value="F:kinase activity"/>
    <property type="evidence" value="ECO:0007669"/>
    <property type="project" value="InterPro"/>
</dbReference>
<dbReference type="Pfam" id="PF01569">
    <property type="entry name" value="PAP2"/>
    <property type="match status" value="1"/>
</dbReference>
<evidence type="ECO:0000256" key="7">
    <source>
        <dbReference type="SAM" id="MobiDB-lite"/>
    </source>
</evidence>
<dbReference type="GO" id="GO:0005886">
    <property type="term" value="C:plasma membrane"/>
    <property type="evidence" value="ECO:0007669"/>
    <property type="project" value="UniProtKB-SubCell"/>
</dbReference>
<dbReference type="InterPro" id="IPR001206">
    <property type="entry name" value="Diacylglycerol_kinase_cat_dom"/>
</dbReference>
<reference evidence="9" key="1">
    <citation type="submission" date="2020-11" db="EMBL/GenBank/DDBJ databases">
        <title>Sequencing the genomes of 1000 actinobacteria strains.</title>
        <authorList>
            <person name="Klenk H.-P."/>
        </authorList>
    </citation>
    <scope>NUCLEOTIDE SEQUENCE</scope>
    <source>
        <strain evidence="9">DSM 45356</strain>
    </source>
</reference>
<dbReference type="Gene3D" id="1.20.144.10">
    <property type="entry name" value="Phosphatidic acid phosphatase type 2/haloperoxidase"/>
    <property type="match status" value="1"/>
</dbReference>
<keyword evidence="10" id="KW-1185">Reference proteome</keyword>
<feature type="domain" description="DAGKc" evidence="8">
    <location>
        <begin position="217"/>
        <end position="340"/>
    </location>
</feature>
<dbReference type="SUPFAM" id="SSF111331">
    <property type="entry name" value="NAD kinase/diacylglycerol kinase-like"/>
    <property type="match status" value="1"/>
</dbReference>
<dbReference type="InterPro" id="IPR016064">
    <property type="entry name" value="NAD/diacylglycerol_kinase_sf"/>
</dbReference>
<dbReference type="Proteomes" id="UP000622552">
    <property type="component" value="Unassembled WGS sequence"/>
</dbReference>
<keyword evidence="3" id="KW-0812">Transmembrane</keyword>
<dbReference type="SUPFAM" id="SSF48317">
    <property type="entry name" value="Acid phosphatase/Vanadium-dependent haloperoxidase"/>
    <property type="match status" value="1"/>
</dbReference>
<gene>
    <name evidence="9" type="ORF">IW245_001267</name>
</gene>
<proteinExistence type="predicted"/>
<evidence type="ECO:0000259" key="8">
    <source>
        <dbReference type="PROSITE" id="PS50146"/>
    </source>
</evidence>
<dbReference type="RefSeq" id="WP_197002233.1">
    <property type="nucleotide sequence ID" value="NZ_BONS01000004.1"/>
</dbReference>
<evidence type="ECO:0000256" key="2">
    <source>
        <dbReference type="ARBA" id="ARBA00022475"/>
    </source>
</evidence>
<keyword evidence="2" id="KW-1003">Cell membrane</keyword>